<organism evidence="1 2">
    <name type="scientific">Naganishia onofrii</name>
    <dbReference type="NCBI Taxonomy" id="1851511"/>
    <lineage>
        <taxon>Eukaryota</taxon>
        <taxon>Fungi</taxon>
        <taxon>Dikarya</taxon>
        <taxon>Basidiomycota</taxon>
        <taxon>Agaricomycotina</taxon>
        <taxon>Tremellomycetes</taxon>
        <taxon>Filobasidiales</taxon>
        <taxon>Filobasidiaceae</taxon>
        <taxon>Naganishia</taxon>
    </lineage>
</organism>
<gene>
    <name evidence="1" type="ORF">QFC24_006890</name>
</gene>
<keyword evidence="2" id="KW-1185">Reference proteome</keyword>
<dbReference type="EMBL" id="JASBWV010000041">
    <property type="protein sequence ID" value="KAJ9115782.1"/>
    <property type="molecule type" value="Genomic_DNA"/>
</dbReference>
<evidence type="ECO:0000313" key="1">
    <source>
        <dbReference type="EMBL" id="KAJ9115782.1"/>
    </source>
</evidence>
<protein>
    <submittedName>
        <fullName evidence="1">Uncharacterized protein</fullName>
    </submittedName>
</protein>
<dbReference type="Proteomes" id="UP001234202">
    <property type="component" value="Unassembled WGS sequence"/>
</dbReference>
<proteinExistence type="predicted"/>
<reference evidence="1" key="1">
    <citation type="submission" date="2023-04" db="EMBL/GenBank/DDBJ databases">
        <title>Draft Genome sequencing of Naganishia species isolated from polar environments using Oxford Nanopore Technology.</title>
        <authorList>
            <person name="Leo P."/>
            <person name="Venkateswaran K."/>
        </authorList>
    </citation>
    <scope>NUCLEOTIDE SEQUENCE</scope>
    <source>
        <strain evidence="1">DBVPG 5303</strain>
    </source>
</reference>
<comment type="caution">
    <text evidence="1">The sequence shown here is derived from an EMBL/GenBank/DDBJ whole genome shotgun (WGS) entry which is preliminary data.</text>
</comment>
<sequence length="587" mass="63467">MSFLRLPILLFSLAASAQLTPSQTYTPPPASSGAISTNGTSPNTQWSNVLGNAIYFYEAQRSGELPSSNRVSWRNTSATSDGSDYGVDLSKGYYDAGDYSKQHFPLTWTTFSVCWGANTYGQGYDAANQTAYLDAMLRWSLDWSMNAHPDPTTIFVSVGSFNSSQDYWGGDLDIPEPRPSYVLNQTHPGTDMAAGLASMFAMCSLLYSPTSTLNFSSDTSLAKPATIANQTYANLLLTHARDAYSFAMNTTNYTTYSETLPLGGAAYTSSGFGDELTLGALSLALATNSSAYYAEAYSHYAEYTLAHDESFVLNWDDKTYAVYELFVEVALARPTLAQEAGLDRNVTGWKGQMEKYLDALVLGTTRGYLTKGGLLYFEGDSNQASLNPALNVAMLMARYAPLATTSNRTEAYNTFAHRQLDYALGKNPLNAVYMVGQHPNSAKNPHSAPASGGNNASQINTNPPEMAHTLYGALIGGPNSADEYYDLRDDYPETEVALDYNSPLLSLAAWQVMTNENDPYFTALQAGTFTATSGTPCDDAYPCSTGGGGLSAGAKAGIAIGVILGVLFILALIWALWWRKRKTGRIF</sequence>
<name>A0ACC2WXM4_9TREE</name>
<evidence type="ECO:0000313" key="2">
    <source>
        <dbReference type="Proteomes" id="UP001234202"/>
    </source>
</evidence>
<accession>A0ACC2WXM4</accession>